<dbReference type="AlphaFoldDB" id="A0A3L6Q3B8"/>
<dbReference type="SUPFAM" id="SSF55724">
    <property type="entry name" value="Mog1p/PsbP-like"/>
    <property type="match status" value="1"/>
</dbReference>
<dbReference type="InterPro" id="IPR002683">
    <property type="entry name" value="PsbP_C"/>
</dbReference>
<evidence type="ECO:0000256" key="1">
    <source>
        <dbReference type="SAM" id="MobiDB-lite"/>
    </source>
</evidence>
<sequence length="286" mass="30615">MAAVTSSTASLCPAAGLPSSSSPSSSFRRKSSSSSNHGRRLQTAIACHCRPARSTTLLEGGVGRREAVFGILLSAVAAPALAPAGAPADEGTELQEGFTTYEDEANKFSIAVPQGWLIGAGESSGIKSITAFYPEQAADSNVSVAITGIGPDFTSLKSFGDVDAFAEGLVNGLDRSWQRPPGLAAKLIDSKAANGLYYVEYTLQNPGERRRHILSAIGMAFNGWYNRLYTVTGQYIDDEESEKYRAQIQKVRSRTNSILLLPLMRAEMWVLLSSPVSQAVRSFRLT</sequence>
<dbReference type="GO" id="GO:0015979">
    <property type="term" value="P:photosynthesis"/>
    <property type="evidence" value="ECO:0007669"/>
    <property type="project" value="InterPro"/>
</dbReference>
<dbReference type="EMBL" id="PQIB02000013">
    <property type="protein sequence ID" value="RLM73129.1"/>
    <property type="molecule type" value="Genomic_DNA"/>
</dbReference>
<dbReference type="OrthoDB" id="2013293at2759"/>
<dbReference type="GO" id="GO:0009654">
    <property type="term" value="C:photosystem II oxygen evolving complex"/>
    <property type="evidence" value="ECO:0007669"/>
    <property type="project" value="InterPro"/>
</dbReference>
<dbReference type="PANTHER" id="PTHR31407:SF17">
    <property type="entry name" value="PSBP DOMAIN-CONTAINING PROTEIN 3, CHLOROPLASTIC"/>
    <property type="match status" value="1"/>
</dbReference>
<comment type="caution">
    <text evidence="3">The sequence shown here is derived from an EMBL/GenBank/DDBJ whole genome shotgun (WGS) entry which is preliminary data.</text>
</comment>
<evidence type="ECO:0000259" key="2">
    <source>
        <dbReference type="Pfam" id="PF01789"/>
    </source>
</evidence>
<feature type="compositionally biased region" description="Polar residues" evidence="1">
    <location>
        <begin position="1"/>
        <end position="10"/>
    </location>
</feature>
<dbReference type="Pfam" id="PF01789">
    <property type="entry name" value="PsbP"/>
    <property type="match status" value="1"/>
</dbReference>
<accession>A0A3L6Q3B8</accession>
<reference evidence="4" key="1">
    <citation type="journal article" date="2019" name="Nat. Commun.">
        <title>The genome of broomcorn millet.</title>
        <authorList>
            <person name="Zou C."/>
            <person name="Miki D."/>
            <person name="Li D."/>
            <person name="Tang Q."/>
            <person name="Xiao L."/>
            <person name="Rajput S."/>
            <person name="Deng P."/>
            <person name="Jia W."/>
            <person name="Huang R."/>
            <person name="Zhang M."/>
            <person name="Sun Y."/>
            <person name="Hu J."/>
            <person name="Fu X."/>
            <person name="Schnable P.S."/>
            <person name="Li F."/>
            <person name="Zhang H."/>
            <person name="Feng B."/>
            <person name="Zhu X."/>
            <person name="Liu R."/>
            <person name="Schnable J.C."/>
            <person name="Zhu J.-K."/>
            <person name="Zhang H."/>
        </authorList>
    </citation>
    <scope>NUCLEOTIDE SEQUENCE [LARGE SCALE GENOMIC DNA]</scope>
</reference>
<organism evidence="3 4">
    <name type="scientific">Panicum miliaceum</name>
    <name type="common">Proso millet</name>
    <name type="synonym">Broomcorn millet</name>
    <dbReference type="NCBI Taxonomy" id="4540"/>
    <lineage>
        <taxon>Eukaryota</taxon>
        <taxon>Viridiplantae</taxon>
        <taxon>Streptophyta</taxon>
        <taxon>Embryophyta</taxon>
        <taxon>Tracheophyta</taxon>
        <taxon>Spermatophyta</taxon>
        <taxon>Magnoliopsida</taxon>
        <taxon>Liliopsida</taxon>
        <taxon>Poales</taxon>
        <taxon>Poaceae</taxon>
        <taxon>PACMAD clade</taxon>
        <taxon>Panicoideae</taxon>
        <taxon>Panicodae</taxon>
        <taxon>Paniceae</taxon>
        <taxon>Panicinae</taxon>
        <taxon>Panicum</taxon>
        <taxon>Panicum sect. Panicum</taxon>
    </lineage>
</organism>
<gene>
    <name evidence="3" type="ORF">C2845_PM15G18330</name>
</gene>
<dbReference type="InterPro" id="IPR016123">
    <property type="entry name" value="Mog1/PsbP_a/b/a-sand"/>
</dbReference>
<feature type="domain" description="PsbP C-terminal" evidence="2">
    <location>
        <begin position="96"/>
        <end position="251"/>
    </location>
</feature>
<evidence type="ECO:0000313" key="4">
    <source>
        <dbReference type="Proteomes" id="UP000275267"/>
    </source>
</evidence>
<dbReference type="Proteomes" id="UP000275267">
    <property type="component" value="Unassembled WGS sequence"/>
</dbReference>
<proteinExistence type="predicted"/>
<evidence type="ECO:0000313" key="3">
    <source>
        <dbReference type="EMBL" id="RLM73129.1"/>
    </source>
</evidence>
<feature type="region of interest" description="Disordered" evidence="1">
    <location>
        <begin position="1"/>
        <end position="39"/>
    </location>
</feature>
<dbReference type="GO" id="GO:0019898">
    <property type="term" value="C:extrinsic component of membrane"/>
    <property type="evidence" value="ECO:0007669"/>
    <property type="project" value="InterPro"/>
</dbReference>
<dbReference type="STRING" id="4540.A0A3L6Q3B8"/>
<dbReference type="GO" id="GO:0005509">
    <property type="term" value="F:calcium ion binding"/>
    <property type="evidence" value="ECO:0007669"/>
    <property type="project" value="InterPro"/>
</dbReference>
<dbReference type="Gene3D" id="3.40.1000.10">
    <property type="entry name" value="Mog1/PsbP, alpha/beta/alpha sandwich"/>
    <property type="match status" value="1"/>
</dbReference>
<protein>
    <recommendedName>
        <fullName evidence="2">PsbP C-terminal domain-containing protein</fullName>
    </recommendedName>
</protein>
<keyword evidence="4" id="KW-1185">Reference proteome</keyword>
<dbReference type="PANTHER" id="PTHR31407">
    <property type="match status" value="1"/>
</dbReference>
<name>A0A3L6Q3B8_PANMI</name>